<keyword evidence="11" id="KW-0808">Transferase</keyword>
<keyword evidence="11" id="KW-0418">Kinase</keyword>
<dbReference type="PROSITE" id="PS51257">
    <property type="entry name" value="PROKAR_LIPOPROTEIN"/>
    <property type="match status" value="1"/>
</dbReference>
<dbReference type="SMART" id="SM00321">
    <property type="entry name" value="WSC"/>
    <property type="match status" value="1"/>
</dbReference>
<dbReference type="InterPro" id="IPR051836">
    <property type="entry name" value="Kremen_rcpt"/>
</dbReference>
<keyword evidence="6" id="KW-0325">Glycoprotein</keyword>
<feature type="signal peptide" evidence="9">
    <location>
        <begin position="1"/>
        <end position="23"/>
    </location>
</feature>
<dbReference type="GeneID" id="89924617"/>
<gene>
    <name evidence="11" type="primary">SLG1</name>
    <name evidence="11" type="ORF">LTR77_003270</name>
</gene>
<dbReference type="Gene3D" id="1.20.5.510">
    <property type="entry name" value="Single helix bin"/>
    <property type="match status" value="1"/>
</dbReference>
<evidence type="ECO:0000259" key="10">
    <source>
        <dbReference type="PROSITE" id="PS51212"/>
    </source>
</evidence>
<evidence type="ECO:0000256" key="4">
    <source>
        <dbReference type="ARBA" id="ARBA00022989"/>
    </source>
</evidence>
<evidence type="ECO:0000256" key="9">
    <source>
        <dbReference type="SAM" id="SignalP"/>
    </source>
</evidence>
<protein>
    <submittedName>
        <fullName evidence="11">Stress-activated PKC1-MPK1 kinase pathway sensor</fullName>
    </submittedName>
</protein>
<dbReference type="AlphaFoldDB" id="A0AAV9PLF9"/>
<feature type="region of interest" description="Disordered" evidence="7">
    <location>
        <begin position="261"/>
        <end position="319"/>
    </location>
</feature>
<feature type="compositionally biased region" description="Basic and acidic residues" evidence="7">
    <location>
        <begin position="282"/>
        <end position="296"/>
    </location>
</feature>
<feature type="compositionally biased region" description="Low complexity" evidence="7">
    <location>
        <begin position="135"/>
        <end position="164"/>
    </location>
</feature>
<keyword evidence="2 8" id="KW-0812">Transmembrane</keyword>
<evidence type="ECO:0000256" key="3">
    <source>
        <dbReference type="ARBA" id="ARBA00022729"/>
    </source>
</evidence>
<feature type="region of interest" description="Disordered" evidence="7">
    <location>
        <begin position="121"/>
        <end position="215"/>
    </location>
</feature>
<sequence length="319" mass="33154">MPSTPRTMSAPLLVLAFSAMAAAQGVSLIGCYSSIKPLTNQGTDRYQSSGACSKTCARQNAATFAMSRGNLCFCGNMLPAESTQTDDSECDTPCVGYPDEMCGGPDAYSVYLSGTEVNVPVFGSTGGDDGDDSSDSSGSSSSAPPTTSTSTSTSTSTPPTTTATRTRRPRPRPTVVTSVNEGTTVYVTNTPTPRPVTTSSATPTPESSSPEDSGTNIGAVAGGVVVGVVAIAGIVFGVWFYLRRRKQKEAEEEYKRTQVADFMRGGGNGERKPPNTGYSHSSDSRLDPGAGARRDSQGSIADAGDYSRRILRVANPDNS</sequence>
<dbReference type="InterPro" id="IPR002889">
    <property type="entry name" value="WSC_carb-bd"/>
</dbReference>
<feature type="chain" id="PRO_5043933999" evidence="9">
    <location>
        <begin position="24"/>
        <end position="319"/>
    </location>
</feature>
<evidence type="ECO:0000256" key="8">
    <source>
        <dbReference type="SAM" id="Phobius"/>
    </source>
</evidence>
<keyword evidence="4 8" id="KW-1133">Transmembrane helix</keyword>
<dbReference type="Pfam" id="PF01822">
    <property type="entry name" value="WSC"/>
    <property type="match status" value="1"/>
</dbReference>
<accession>A0AAV9PLF9</accession>
<proteinExistence type="predicted"/>
<evidence type="ECO:0000256" key="1">
    <source>
        <dbReference type="ARBA" id="ARBA00004167"/>
    </source>
</evidence>
<dbReference type="GO" id="GO:0005886">
    <property type="term" value="C:plasma membrane"/>
    <property type="evidence" value="ECO:0007669"/>
    <property type="project" value="TreeGrafter"/>
</dbReference>
<dbReference type="Proteomes" id="UP001337655">
    <property type="component" value="Unassembled WGS sequence"/>
</dbReference>
<dbReference type="GO" id="GO:0016301">
    <property type="term" value="F:kinase activity"/>
    <property type="evidence" value="ECO:0007669"/>
    <property type="project" value="UniProtKB-KW"/>
</dbReference>
<dbReference type="RefSeq" id="XP_064661866.1">
    <property type="nucleotide sequence ID" value="XM_064800527.1"/>
</dbReference>
<feature type="transmembrane region" description="Helical" evidence="8">
    <location>
        <begin position="217"/>
        <end position="242"/>
    </location>
</feature>
<name>A0AAV9PLF9_9PEZI</name>
<keyword evidence="5 8" id="KW-0472">Membrane</keyword>
<organism evidence="11 12">
    <name type="scientific">Saxophila tyrrhenica</name>
    <dbReference type="NCBI Taxonomy" id="1690608"/>
    <lineage>
        <taxon>Eukaryota</taxon>
        <taxon>Fungi</taxon>
        <taxon>Dikarya</taxon>
        <taxon>Ascomycota</taxon>
        <taxon>Pezizomycotina</taxon>
        <taxon>Dothideomycetes</taxon>
        <taxon>Dothideomycetidae</taxon>
        <taxon>Mycosphaerellales</taxon>
        <taxon>Extremaceae</taxon>
        <taxon>Saxophila</taxon>
    </lineage>
</organism>
<dbReference type="PANTHER" id="PTHR24269">
    <property type="entry name" value="KREMEN PROTEIN"/>
    <property type="match status" value="1"/>
</dbReference>
<evidence type="ECO:0000256" key="2">
    <source>
        <dbReference type="ARBA" id="ARBA00022692"/>
    </source>
</evidence>
<evidence type="ECO:0000256" key="7">
    <source>
        <dbReference type="SAM" id="MobiDB-lite"/>
    </source>
</evidence>
<dbReference type="PROSITE" id="PS51212">
    <property type="entry name" value="WSC"/>
    <property type="match status" value="1"/>
</dbReference>
<comment type="caution">
    <text evidence="11">The sequence shown here is derived from an EMBL/GenBank/DDBJ whole genome shotgun (WGS) entry which is preliminary data.</text>
</comment>
<keyword evidence="12" id="KW-1185">Reference proteome</keyword>
<reference evidence="11 12" key="1">
    <citation type="submission" date="2023-08" db="EMBL/GenBank/DDBJ databases">
        <title>Black Yeasts Isolated from many extreme environments.</title>
        <authorList>
            <person name="Coleine C."/>
            <person name="Stajich J.E."/>
            <person name="Selbmann L."/>
        </authorList>
    </citation>
    <scope>NUCLEOTIDE SEQUENCE [LARGE SCALE GENOMIC DNA]</scope>
    <source>
        <strain evidence="11 12">CCFEE 5935</strain>
    </source>
</reference>
<comment type="subcellular location">
    <subcellularLocation>
        <location evidence="1">Membrane</location>
        <topology evidence="1">Single-pass membrane protein</topology>
    </subcellularLocation>
</comment>
<evidence type="ECO:0000313" key="12">
    <source>
        <dbReference type="Proteomes" id="UP001337655"/>
    </source>
</evidence>
<evidence type="ECO:0000256" key="5">
    <source>
        <dbReference type="ARBA" id="ARBA00023136"/>
    </source>
</evidence>
<keyword evidence="3 9" id="KW-0732">Signal</keyword>
<dbReference type="EMBL" id="JAVRRT010000004">
    <property type="protein sequence ID" value="KAK5173148.1"/>
    <property type="molecule type" value="Genomic_DNA"/>
</dbReference>
<evidence type="ECO:0000256" key="6">
    <source>
        <dbReference type="ARBA" id="ARBA00023180"/>
    </source>
</evidence>
<evidence type="ECO:0000313" key="11">
    <source>
        <dbReference type="EMBL" id="KAK5173148.1"/>
    </source>
</evidence>
<dbReference type="PANTHER" id="PTHR24269:SF16">
    <property type="entry name" value="PROTEIN SLG1"/>
    <property type="match status" value="1"/>
</dbReference>
<feature type="compositionally biased region" description="Low complexity" evidence="7">
    <location>
        <begin position="173"/>
        <end position="215"/>
    </location>
</feature>
<feature type="domain" description="WSC" evidence="10">
    <location>
        <begin position="25"/>
        <end position="114"/>
    </location>
</feature>